<keyword evidence="1" id="KW-0812">Transmembrane</keyword>
<evidence type="ECO:0000313" key="2">
    <source>
        <dbReference type="EMBL" id="AGK59418.1"/>
    </source>
</evidence>
<proteinExistence type="predicted"/>
<name>N0B8Q8_9HYPH</name>
<keyword evidence="1" id="KW-0472">Membrane</keyword>
<dbReference type="EMBL" id="CP005587">
    <property type="protein sequence ID" value="AGK59418.1"/>
    <property type="molecule type" value="Genomic_DNA"/>
</dbReference>
<dbReference type="Proteomes" id="UP000005952">
    <property type="component" value="Chromosome"/>
</dbReference>
<feature type="transmembrane region" description="Helical" evidence="1">
    <location>
        <begin position="177"/>
        <end position="196"/>
    </location>
</feature>
<dbReference type="OrthoDB" id="7933796at2"/>
<dbReference type="STRING" id="670307.HYPDE_38743"/>
<dbReference type="KEGG" id="hdt:HYPDE_38743"/>
<protein>
    <submittedName>
        <fullName evidence="2">Uncharacterized protein</fullName>
    </submittedName>
</protein>
<dbReference type="RefSeq" id="WP_015599433.1">
    <property type="nucleotide sequence ID" value="NC_021172.1"/>
</dbReference>
<reference evidence="2 3" key="1">
    <citation type="journal article" date="2013" name="Genome Announc.">
        <title>Genome sequences for three denitrifying bacterial strains isolated from a uranium- and nitrate-contaminated subsurface environment.</title>
        <authorList>
            <person name="Venkatramanan R."/>
            <person name="Prakash O."/>
            <person name="Woyke T."/>
            <person name="Chain P."/>
            <person name="Goodwin L.A."/>
            <person name="Watson D."/>
            <person name="Brooks S."/>
            <person name="Kostka J.E."/>
            <person name="Green S.J."/>
        </authorList>
    </citation>
    <scope>NUCLEOTIDE SEQUENCE [LARGE SCALE GENOMIC DNA]</scope>
    <source>
        <strain evidence="2 3">1NES1</strain>
    </source>
</reference>
<evidence type="ECO:0000256" key="1">
    <source>
        <dbReference type="SAM" id="Phobius"/>
    </source>
</evidence>
<dbReference type="AlphaFoldDB" id="N0B8Q8"/>
<sequence length="197" mass="21026">MATNAEAVGRLLANSALMKGERELFRRQEEPPAETTASAAQQKAEPIVNDSKAVATVLLTLLDEQLHAIEAAPTGQPKTADSADGDANALKRVAAKYAADGLIPGDDSVLPEPAMANDQIRMREMPSVVSADLQTFVQRFAAVAAGRSPAVNENINAARRSTGTFSAFFSRALPLRFASIVAVLLWLLALIVQWMAR</sequence>
<keyword evidence="1" id="KW-1133">Transmembrane helix</keyword>
<accession>N0B8Q8</accession>
<gene>
    <name evidence="2" type="ORF">HYPDE_38743</name>
</gene>
<keyword evidence="3" id="KW-1185">Reference proteome</keyword>
<evidence type="ECO:0000313" key="3">
    <source>
        <dbReference type="Proteomes" id="UP000005952"/>
    </source>
</evidence>
<dbReference type="HOGENOM" id="CLU_1382492_0_0_5"/>
<organism evidence="2 3">
    <name type="scientific">Hyphomicrobium denitrificans 1NES1</name>
    <dbReference type="NCBI Taxonomy" id="670307"/>
    <lineage>
        <taxon>Bacteria</taxon>
        <taxon>Pseudomonadati</taxon>
        <taxon>Pseudomonadota</taxon>
        <taxon>Alphaproteobacteria</taxon>
        <taxon>Hyphomicrobiales</taxon>
        <taxon>Hyphomicrobiaceae</taxon>
        <taxon>Hyphomicrobium</taxon>
    </lineage>
</organism>